<reference evidence="2" key="1">
    <citation type="submission" date="2011-12" db="EMBL/GenBank/DDBJ databases">
        <title>The complete genome of chromosome of Sulfobacillus acidophilus DSM 10332.</title>
        <authorList>
            <person name="Lucas S."/>
            <person name="Han J."/>
            <person name="Lapidus A."/>
            <person name="Bruce D."/>
            <person name="Goodwin L."/>
            <person name="Pitluck S."/>
            <person name="Peters L."/>
            <person name="Kyrpides N."/>
            <person name="Mavromatis K."/>
            <person name="Ivanova N."/>
            <person name="Mikhailova N."/>
            <person name="Chertkov O."/>
            <person name="Saunders E."/>
            <person name="Detter J.C."/>
            <person name="Tapia R."/>
            <person name="Han C."/>
            <person name="Land M."/>
            <person name="Hauser L."/>
            <person name="Markowitz V."/>
            <person name="Cheng J.-F."/>
            <person name="Hugenholtz P."/>
            <person name="Woyke T."/>
            <person name="Wu D."/>
            <person name="Pukall R."/>
            <person name="Gehrich-Schroeter G."/>
            <person name="Schneider S."/>
            <person name="Klenk H.-P."/>
            <person name="Eisen J.A."/>
        </authorList>
    </citation>
    <scope>NUCLEOTIDE SEQUENCE [LARGE SCALE GENOMIC DNA]</scope>
    <source>
        <strain evidence="2">ATCC 700253 / DSM 10332 / NAL</strain>
    </source>
</reference>
<proteinExistence type="predicted"/>
<gene>
    <name evidence="1" type="ordered locus">Sulac_0778</name>
</gene>
<protein>
    <recommendedName>
        <fullName evidence="3">Methyltransferase</fullName>
    </recommendedName>
</protein>
<sequence>MMRLMTWPYFARQHDPYVELNSNDYAYGPKVALTGDWLEFTFTAFRLLGERLRLSIQSFVTVGTGIGLDAIGAAYILRPRTIWALDIHEQVIPLAYDNIVHNVAMMDEPPQINVRHSRFLSGLPRSIFVDLIYENLPNIPLYKPLPYEHSILSATYLPTPVPDHDDSPITAYLLSSHQQILQEARAHLNSSGKILCSIGGRMAFPILHNLFETTGYDYQLLVVGLKEQTEPEDVLPGYAWAESRYSVTFRFVDLQENAPFFVEIETSDPDGSLVY</sequence>
<accession>G8U149</accession>
<evidence type="ECO:0008006" key="3">
    <source>
        <dbReference type="Google" id="ProtNLM"/>
    </source>
</evidence>
<organism evidence="1 2">
    <name type="scientific">Sulfobacillus acidophilus (strain ATCC 700253 / DSM 10332 / NAL)</name>
    <dbReference type="NCBI Taxonomy" id="679936"/>
    <lineage>
        <taxon>Bacteria</taxon>
        <taxon>Bacillati</taxon>
        <taxon>Bacillota</taxon>
        <taxon>Clostridia</taxon>
        <taxon>Eubacteriales</taxon>
        <taxon>Clostridiales Family XVII. Incertae Sedis</taxon>
        <taxon>Sulfobacillus</taxon>
    </lineage>
</organism>
<keyword evidence="2" id="KW-1185">Reference proteome</keyword>
<evidence type="ECO:0000313" key="1">
    <source>
        <dbReference type="EMBL" id="AEW04282.1"/>
    </source>
</evidence>
<dbReference type="SUPFAM" id="SSF53335">
    <property type="entry name" value="S-adenosyl-L-methionine-dependent methyltransferases"/>
    <property type="match status" value="1"/>
</dbReference>
<dbReference type="STRING" id="679936.Sulac_0778"/>
<dbReference type="Proteomes" id="UP000005439">
    <property type="component" value="Chromosome"/>
</dbReference>
<dbReference type="Gene3D" id="3.40.50.150">
    <property type="entry name" value="Vaccinia Virus protein VP39"/>
    <property type="match status" value="1"/>
</dbReference>
<dbReference type="KEGG" id="sap:Sulac_0778"/>
<dbReference type="PATRIC" id="fig|679936.5.peg.827"/>
<reference evidence="1 2" key="2">
    <citation type="journal article" date="2012" name="Stand. Genomic Sci.">
        <title>Complete genome sequence of the moderately thermophilic mineral-sulfide-oxidizing firmicute Sulfobacillus acidophilus type strain (NAL(T)).</title>
        <authorList>
            <person name="Anderson I."/>
            <person name="Chertkov O."/>
            <person name="Chen A."/>
            <person name="Saunders E."/>
            <person name="Lapidus A."/>
            <person name="Nolan M."/>
            <person name="Lucas S."/>
            <person name="Hammon N."/>
            <person name="Deshpande S."/>
            <person name="Cheng J.F."/>
            <person name="Han C."/>
            <person name="Tapia R."/>
            <person name="Goodwin L.A."/>
            <person name="Pitluck S."/>
            <person name="Liolios K."/>
            <person name="Pagani I."/>
            <person name="Ivanova N."/>
            <person name="Mikhailova N."/>
            <person name="Pati A."/>
            <person name="Palaniappan K."/>
            <person name="Land M."/>
            <person name="Pan C."/>
            <person name="Rohde M."/>
            <person name="Pukall R."/>
            <person name="Goker M."/>
            <person name="Detter J.C."/>
            <person name="Woyke T."/>
            <person name="Bristow J."/>
            <person name="Eisen J.A."/>
            <person name="Markowitz V."/>
            <person name="Hugenholtz P."/>
            <person name="Kyrpides N.C."/>
            <person name="Klenk H.P."/>
            <person name="Mavromatis K."/>
        </authorList>
    </citation>
    <scope>NUCLEOTIDE SEQUENCE [LARGE SCALE GENOMIC DNA]</scope>
    <source>
        <strain evidence="2">ATCC 700253 / DSM 10332 / NAL</strain>
    </source>
</reference>
<evidence type="ECO:0000313" key="2">
    <source>
        <dbReference type="Proteomes" id="UP000005439"/>
    </source>
</evidence>
<name>G8U149_SULAD</name>
<dbReference type="InterPro" id="IPR029063">
    <property type="entry name" value="SAM-dependent_MTases_sf"/>
</dbReference>
<dbReference type="AlphaFoldDB" id="G8U149"/>
<dbReference type="HOGENOM" id="CLU_1011653_0_0_9"/>
<dbReference type="EMBL" id="CP003179">
    <property type="protein sequence ID" value="AEW04282.1"/>
    <property type="molecule type" value="Genomic_DNA"/>
</dbReference>